<evidence type="ECO:0000259" key="2">
    <source>
        <dbReference type="Pfam" id="PF01425"/>
    </source>
</evidence>
<dbReference type="AlphaFoldDB" id="W4LE69"/>
<feature type="domain" description="Amidase" evidence="2">
    <location>
        <begin position="27"/>
        <end position="453"/>
    </location>
</feature>
<dbReference type="PROSITE" id="PS00571">
    <property type="entry name" value="AMIDASES"/>
    <property type="match status" value="1"/>
</dbReference>
<evidence type="ECO:0000313" key="4">
    <source>
        <dbReference type="Proteomes" id="UP000019141"/>
    </source>
</evidence>
<dbReference type="InterPro" id="IPR023631">
    <property type="entry name" value="Amidase_dom"/>
</dbReference>
<gene>
    <name evidence="3" type="ORF">ETSY1_26820</name>
</gene>
<dbReference type="Pfam" id="PF01425">
    <property type="entry name" value="Amidase"/>
    <property type="match status" value="1"/>
</dbReference>
<keyword evidence="4" id="KW-1185">Reference proteome</keyword>
<dbReference type="PANTHER" id="PTHR11895:SF7">
    <property type="entry name" value="GLUTAMYL-TRNA(GLN) AMIDOTRANSFERASE SUBUNIT A, MITOCHONDRIAL"/>
    <property type="match status" value="1"/>
</dbReference>
<dbReference type="InterPro" id="IPR036928">
    <property type="entry name" value="AS_sf"/>
</dbReference>
<protein>
    <recommendedName>
        <fullName evidence="2">Amidase domain-containing protein</fullName>
    </recommendedName>
</protein>
<dbReference type="GO" id="GO:0003824">
    <property type="term" value="F:catalytic activity"/>
    <property type="evidence" value="ECO:0007669"/>
    <property type="project" value="InterPro"/>
</dbReference>
<accession>W4LE69</accession>
<dbReference type="Gene3D" id="3.90.1300.10">
    <property type="entry name" value="Amidase signature (AS) domain"/>
    <property type="match status" value="1"/>
</dbReference>
<name>W4LE69_ENTF1</name>
<dbReference type="Proteomes" id="UP000019141">
    <property type="component" value="Unassembled WGS sequence"/>
</dbReference>
<dbReference type="PANTHER" id="PTHR11895">
    <property type="entry name" value="TRANSAMIDASE"/>
    <property type="match status" value="1"/>
</dbReference>
<evidence type="ECO:0000313" key="3">
    <source>
        <dbReference type="EMBL" id="ETW96378.1"/>
    </source>
</evidence>
<dbReference type="InterPro" id="IPR020556">
    <property type="entry name" value="Amidase_CS"/>
</dbReference>
<reference evidence="3 4" key="1">
    <citation type="journal article" date="2014" name="Nature">
        <title>An environmental bacterial taxon with a large and distinct metabolic repertoire.</title>
        <authorList>
            <person name="Wilson M.C."/>
            <person name="Mori T."/>
            <person name="Ruckert C."/>
            <person name="Uria A.R."/>
            <person name="Helf M.J."/>
            <person name="Takada K."/>
            <person name="Gernert C."/>
            <person name="Steffens U.A."/>
            <person name="Heycke N."/>
            <person name="Schmitt S."/>
            <person name="Rinke C."/>
            <person name="Helfrich E.J."/>
            <person name="Brachmann A.O."/>
            <person name="Gurgui C."/>
            <person name="Wakimoto T."/>
            <person name="Kracht M."/>
            <person name="Crusemann M."/>
            <person name="Hentschel U."/>
            <person name="Abe I."/>
            <person name="Matsunaga S."/>
            <person name="Kalinowski J."/>
            <person name="Takeyama H."/>
            <person name="Piel J."/>
        </authorList>
    </citation>
    <scope>NUCLEOTIDE SEQUENCE [LARGE SCALE GENOMIC DNA]</scope>
    <source>
        <strain evidence="4">TSY1</strain>
    </source>
</reference>
<dbReference type="InterPro" id="IPR000120">
    <property type="entry name" value="Amidase"/>
</dbReference>
<proteinExistence type="inferred from homology"/>
<dbReference type="EMBL" id="AZHW01000794">
    <property type="protein sequence ID" value="ETW96378.1"/>
    <property type="molecule type" value="Genomic_DNA"/>
</dbReference>
<organism evidence="3 4">
    <name type="scientific">Entotheonella factor</name>
    <dbReference type="NCBI Taxonomy" id="1429438"/>
    <lineage>
        <taxon>Bacteria</taxon>
        <taxon>Pseudomonadati</taxon>
        <taxon>Nitrospinota/Tectimicrobiota group</taxon>
        <taxon>Candidatus Tectimicrobiota</taxon>
        <taxon>Candidatus Entotheonellia</taxon>
        <taxon>Candidatus Entotheonellales</taxon>
        <taxon>Candidatus Entotheonellaceae</taxon>
        <taxon>Candidatus Entotheonella</taxon>
    </lineage>
</organism>
<dbReference type="HOGENOM" id="CLU_009600_0_4_7"/>
<dbReference type="PATRIC" id="fig|1429438.4.peg.5122"/>
<sequence>MHDTALCDAAIATMVAQVRQKSISPVELMEAVLSRIAALEPRLNAYMTVLEESARNAAKEAEQALMRGDNLGPLHGIPFAVKDLTWTAGVRTTMGSAISEHFVPREDAIPVARLKQAGAILMGKTTTPEYGHKPFTDGPLFGRTINPWDASVTCGGSSGGSAVAVATGMTPFALGTDGGGSVRIPATCCGVVGLKPTLGAVPHIHAPDLFGNNSFIGPMTRSVADANLLFDLIAGPSPLDPYGQVPLPTLEPLPLDSLSGVTVGWMPTVGNPAIDPEVLASCENAVRFLEDMGAVVEPVCFDFFGLEESFLVMLQSALHSRLASRLAEFEDRIDPSLKITIEAGADWTASDLQRAQAQRSALFQQLQRGFESYDFLVSPTLSAPPLPVDQDPHGPVTIAGQSIPRIRGAWYPYTYPLNLTGHPALSLPCGLTAAGLPIGLQFIGPWHSESHLLDVAERLETVLSWGQRPPSVSG</sequence>
<comment type="caution">
    <text evidence="3">The sequence shown here is derived from an EMBL/GenBank/DDBJ whole genome shotgun (WGS) entry which is preliminary data.</text>
</comment>
<comment type="similarity">
    <text evidence="1">Belongs to the amidase family.</text>
</comment>
<dbReference type="SUPFAM" id="SSF75304">
    <property type="entry name" value="Amidase signature (AS) enzymes"/>
    <property type="match status" value="1"/>
</dbReference>
<evidence type="ECO:0000256" key="1">
    <source>
        <dbReference type="ARBA" id="ARBA00009199"/>
    </source>
</evidence>